<organism evidence="1 2">
    <name type="scientific">Nocardioides scoriae</name>
    <dbReference type="NCBI Taxonomy" id="642780"/>
    <lineage>
        <taxon>Bacteria</taxon>
        <taxon>Bacillati</taxon>
        <taxon>Actinomycetota</taxon>
        <taxon>Actinomycetes</taxon>
        <taxon>Propionibacteriales</taxon>
        <taxon>Nocardioidaceae</taxon>
        <taxon>Nocardioides</taxon>
    </lineage>
</organism>
<evidence type="ECO:0000313" key="2">
    <source>
        <dbReference type="Proteomes" id="UP000198859"/>
    </source>
</evidence>
<dbReference type="RefSeq" id="WP_091732012.1">
    <property type="nucleotide sequence ID" value="NZ_LT629757.1"/>
</dbReference>
<evidence type="ECO:0000313" key="1">
    <source>
        <dbReference type="EMBL" id="SDT03438.1"/>
    </source>
</evidence>
<dbReference type="Gene3D" id="3.40.960.10">
    <property type="entry name" value="VSR Endonuclease"/>
    <property type="match status" value="1"/>
</dbReference>
<dbReference type="SUPFAM" id="SSF52980">
    <property type="entry name" value="Restriction endonuclease-like"/>
    <property type="match status" value="1"/>
</dbReference>
<sequence length="293" mass="31672">MEVGQAVRELGGLASREALLRVVAVRDLERAVVSGEVVRMRRGVYGLPGLDADRAAAIAIGGPLSHLSAALAHGWKVRLPPERPQVMVPRGRNVAQSRRRGVGLRWGAVTPQELVAGIRGEVATVLDCARDLPLEDALAVADSALRAGVPRGDLLRACSRLPRTGRSRALEVVELADARAANPFESVVRAVLLGVPGTCFEPQQWIGTLGRADLLDRRLRLAVEADSFEFHADAAALRRDTERYNAFVGEGYRVVRFAWAHAMFDQDYVRATVTAAARVQERSVRSCGTCTAA</sequence>
<accession>A0A1H1X2B7</accession>
<protein>
    <submittedName>
        <fullName evidence="1">Transcriptional regulator, AbiEi antitoxin, Type IV TA system</fullName>
    </submittedName>
</protein>
<dbReference type="EMBL" id="LT629757">
    <property type="protein sequence ID" value="SDT03438.1"/>
    <property type="molecule type" value="Genomic_DNA"/>
</dbReference>
<dbReference type="Proteomes" id="UP000198859">
    <property type="component" value="Chromosome I"/>
</dbReference>
<name>A0A1H1X2B7_9ACTN</name>
<dbReference type="OrthoDB" id="4310518at2"/>
<dbReference type="InterPro" id="IPR011335">
    <property type="entry name" value="Restrct_endonuc-II-like"/>
</dbReference>
<gene>
    <name evidence="1" type="ORF">SAMN04488570_3349</name>
</gene>
<proteinExistence type="predicted"/>
<dbReference type="STRING" id="642780.SAMN04488570_3349"/>
<keyword evidence="2" id="KW-1185">Reference proteome</keyword>
<reference evidence="2" key="1">
    <citation type="submission" date="2016-10" db="EMBL/GenBank/DDBJ databases">
        <authorList>
            <person name="Varghese N."/>
            <person name="Submissions S."/>
        </authorList>
    </citation>
    <scope>NUCLEOTIDE SEQUENCE [LARGE SCALE GENOMIC DNA]</scope>
    <source>
        <strain evidence="2">DSM 22127</strain>
    </source>
</reference>
<dbReference type="AlphaFoldDB" id="A0A1H1X2B7"/>